<keyword evidence="1" id="KW-0472">Membrane</keyword>
<dbReference type="RefSeq" id="WP_160496869.1">
    <property type="nucleotide sequence ID" value="NZ_WUBI01000001.1"/>
</dbReference>
<keyword evidence="1" id="KW-0812">Transmembrane</keyword>
<organism evidence="2 3">
    <name type="scientific">Paenibacillus dendrobii</name>
    <dbReference type="NCBI Taxonomy" id="2691084"/>
    <lineage>
        <taxon>Bacteria</taxon>
        <taxon>Bacillati</taxon>
        <taxon>Bacillota</taxon>
        <taxon>Bacilli</taxon>
        <taxon>Bacillales</taxon>
        <taxon>Paenibacillaceae</taxon>
        <taxon>Paenibacillus</taxon>
    </lineage>
</organism>
<protein>
    <submittedName>
        <fullName evidence="2">DUF2975 domain-containing protein</fullName>
    </submittedName>
</protein>
<feature type="transmembrane region" description="Helical" evidence="1">
    <location>
        <begin position="50"/>
        <end position="71"/>
    </location>
</feature>
<proteinExistence type="predicted"/>
<gene>
    <name evidence="2" type="ORF">GRF59_06910</name>
</gene>
<accession>A0A7X3IGF2</accession>
<name>A0A7X3IGF2_9BACL</name>
<dbReference type="Proteomes" id="UP000460318">
    <property type="component" value="Unassembled WGS sequence"/>
</dbReference>
<dbReference type="AlphaFoldDB" id="A0A7X3IGF2"/>
<evidence type="ECO:0000256" key="1">
    <source>
        <dbReference type="SAM" id="Phobius"/>
    </source>
</evidence>
<sequence length="159" mass="17595">MKRETLFLKIALFLMGIPILALCIFVLPSIGKEAAELFPKLAYLQYPSLIAVYVTAIAYFAALYQAFKLLSYIDKNQAFSELSVRALKNIKFCAITISIFYVAFLPLLYLMAEIDDAPGIIVLGLVIILASLVIAVFAAVLQKLLKNAIEIKSENDLTV</sequence>
<comment type="caution">
    <text evidence="2">The sequence shown here is derived from an EMBL/GenBank/DDBJ whole genome shotgun (WGS) entry which is preliminary data.</text>
</comment>
<keyword evidence="3" id="KW-1185">Reference proteome</keyword>
<reference evidence="2 3" key="1">
    <citation type="submission" date="2019-12" db="EMBL/GenBank/DDBJ databases">
        <title>Paenibacillus sp. nov., an endophytic bacterium isolated from the stem of Dendrobium.</title>
        <authorList>
            <person name="Zhao R."/>
        </authorList>
    </citation>
    <scope>NUCLEOTIDE SEQUENCE [LARGE SCALE GENOMIC DNA]</scope>
    <source>
        <strain evidence="2 3">HJL G12</strain>
    </source>
</reference>
<evidence type="ECO:0000313" key="3">
    <source>
        <dbReference type="Proteomes" id="UP000460318"/>
    </source>
</evidence>
<dbReference type="InterPro" id="IPR021354">
    <property type="entry name" value="DUF2975"/>
</dbReference>
<dbReference type="EMBL" id="WUBI01000001">
    <property type="protein sequence ID" value="MWV43360.1"/>
    <property type="molecule type" value="Genomic_DNA"/>
</dbReference>
<feature type="transmembrane region" description="Helical" evidence="1">
    <location>
        <begin position="118"/>
        <end position="141"/>
    </location>
</feature>
<dbReference type="Pfam" id="PF11188">
    <property type="entry name" value="DUF2975"/>
    <property type="match status" value="1"/>
</dbReference>
<feature type="transmembrane region" description="Helical" evidence="1">
    <location>
        <begin position="92"/>
        <end position="112"/>
    </location>
</feature>
<keyword evidence="1" id="KW-1133">Transmembrane helix</keyword>
<evidence type="ECO:0000313" key="2">
    <source>
        <dbReference type="EMBL" id="MWV43360.1"/>
    </source>
</evidence>
<feature type="transmembrane region" description="Helical" evidence="1">
    <location>
        <begin position="7"/>
        <end position="30"/>
    </location>
</feature>